<dbReference type="PANTHER" id="PTHR12126">
    <property type="entry name" value="NADH-UBIQUINONE OXIDOREDUCTASE 39 KDA SUBUNIT-RELATED"/>
    <property type="match status" value="1"/>
</dbReference>
<gene>
    <name evidence="1" type="primary">At2g20360_4</name>
    <name evidence="1" type="ORF">g.84226</name>
</gene>
<dbReference type="GO" id="GO:0044877">
    <property type="term" value="F:protein-containing complex binding"/>
    <property type="evidence" value="ECO:0007669"/>
    <property type="project" value="TreeGrafter"/>
</dbReference>
<accession>A0A1D1Y0S5</accession>
<dbReference type="AlphaFoldDB" id="A0A1D1Y0S5"/>
<dbReference type="InterPro" id="IPR051207">
    <property type="entry name" value="ComplexI_NDUFA9_subunit"/>
</dbReference>
<dbReference type="EMBL" id="GDJX01019706">
    <property type="protein sequence ID" value="JAT48230.1"/>
    <property type="molecule type" value="Transcribed_RNA"/>
</dbReference>
<reference evidence="1" key="1">
    <citation type="submission" date="2015-07" db="EMBL/GenBank/DDBJ databases">
        <title>Transcriptome Assembly of Anthurium amnicola.</title>
        <authorList>
            <person name="Suzuki J."/>
        </authorList>
    </citation>
    <scope>NUCLEOTIDE SEQUENCE</scope>
</reference>
<organism evidence="1">
    <name type="scientific">Anthurium amnicola</name>
    <dbReference type="NCBI Taxonomy" id="1678845"/>
    <lineage>
        <taxon>Eukaryota</taxon>
        <taxon>Viridiplantae</taxon>
        <taxon>Streptophyta</taxon>
        <taxon>Embryophyta</taxon>
        <taxon>Tracheophyta</taxon>
        <taxon>Spermatophyta</taxon>
        <taxon>Magnoliopsida</taxon>
        <taxon>Liliopsida</taxon>
        <taxon>Araceae</taxon>
        <taxon>Pothoideae</taxon>
        <taxon>Potheae</taxon>
        <taxon>Anthurium</taxon>
    </lineage>
</organism>
<sequence length="128" mass="14587">MMYNPRDENSIKAVMGKANVVLNLIGLYIVLGPCSDCEKCLEVTQKQAGYLFNWLFLVGREYETRNFSFEEVNHAMAEKLAVVAICFRLIPFLSLPCSLGHCISTNYQILVSKHHYIKQIELSSFCCL</sequence>
<dbReference type="GO" id="GO:0005739">
    <property type="term" value="C:mitochondrion"/>
    <property type="evidence" value="ECO:0007669"/>
    <property type="project" value="TreeGrafter"/>
</dbReference>
<evidence type="ECO:0000313" key="1">
    <source>
        <dbReference type="EMBL" id="JAT48230.1"/>
    </source>
</evidence>
<keyword evidence="1" id="KW-0830">Ubiquinone</keyword>
<name>A0A1D1Y0S5_9ARAE</name>
<dbReference type="PANTHER" id="PTHR12126:SF11">
    <property type="entry name" value="NADH DEHYDROGENASE [UBIQUINONE] 1 ALPHA SUBCOMPLEX SUBUNIT 9, MITOCHONDRIAL"/>
    <property type="match status" value="1"/>
</dbReference>
<proteinExistence type="predicted"/>
<protein>
    <submittedName>
        <fullName evidence="1">NADH dehydrogenase [ubiquinone] 1 alpha subcomplex subunit 9, mitochondrial</fullName>
    </submittedName>
</protein>